<organism evidence="3 4">
    <name type="scientific">Puccinia graminis f. sp. tritici</name>
    <dbReference type="NCBI Taxonomy" id="56615"/>
    <lineage>
        <taxon>Eukaryota</taxon>
        <taxon>Fungi</taxon>
        <taxon>Dikarya</taxon>
        <taxon>Basidiomycota</taxon>
        <taxon>Pucciniomycotina</taxon>
        <taxon>Pucciniomycetes</taxon>
        <taxon>Pucciniales</taxon>
        <taxon>Pucciniaceae</taxon>
        <taxon>Puccinia</taxon>
    </lineage>
</organism>
<proteinExistence type="predicted"/>
<evidence type="ECO:0000259" key="2">
    <source>
        <dbReference type="Pfam" id="PF20231"/>
    </source>
</evidence>
<feature type="domain" description="DUF6589" evidence="2">
    <location>
        <begin position="368"/>
        <end position="567"/>
    </location>
</feature>
<sequence>MGEPFTGLPGTLDVHPDPSPRAPRAPRVSMSKKLEMICALIEDLNLTPKSFIVAFLEQNEDSMAFKRQFWATDQGWDSTKHLLLTIKHQACAHVEGKGFWEDFILSQAIEIVSAQKPVSGLAPKGSYNSSATLSDAFFTKEEREARNRTLTARMPFLYRLVCAKLKCDKPGLVEDLPSDCPRDPLEDNSDQSDNLVDYDGSVMKKSKDPATRRVIRVQTVARTVCAMVAFGCNRRHNGFQLSNALLFLAGGVTERVSTYLNYIGISSSRRTAHAALKSLGKEARSKLQAVYNLGNSPFLAPMLCYDNLDFQEKIHMKSVGHSSSMFHGTWGYVHTIPPILLSRLDPLELTIDALKIALHKGKDLNIRPEMFTPTFDSTIHFEKTLKSQITQVILKYFATPTDKRVDLQKCPPPVNPILPEDPNITMLKLMVASDNSALGVGEVFTGVIQQSGLSPAEFHSRLQIIEGDLGSCNIFDSLRKQRMPALGDHNSLDNVLPIPGAAHTLWNLSQAIYLGHWGNEKLARDTGAWRTLHALGIPTEKPVTKKDFNLMLSHVERIHEATLLYCVL</sequence>
<accession>A0A5B0LLN8</accession>
<evidence type="ECO:0000313" key="4">
    <source>
        <dbReference type="Proteomes" id="UP000324748"/>
    </source>
</evidence>
<dbReference type="InterPro" id="IPR046496">
    <property type="entry name" value="DUF6589"/>
</dbReference>
<dbReference type="EMBL" id="VSWC01000197">
    <property type="protein sequence ID" value="KAA1064833.1"/>
    <property type="molecule type" value="Genomic_DNA"/>
</dbReference>
<dbReference type="AlphaFoldDB" id="A0A5B0LLN8"/>
<dbReference type="Proteomes" id="UP000324748">
    <property type="component" value="Unassembled WGS sequence"/>
</dbReference>
<feature type="region of interest" description="Disordered" evidence="1">
    <location>
        <begin position="178"/>
        <end position="202"/>
    </location>
</feature>
<reference evidence="3 4" key="1">
    <citation type="submission" date="2019-05" db="EMBL/GenBank/DDBJ databases">
        <title>Emergence of the Ug99 lineage of the wheat stem rust pathogen through somatic hybridization.</title>
        <authorList>
            <person name="Li F."/>
            <person name="Upadhyaya N.M."/>
            <person name="Sperschneider J."/>
            <person name="Matny O."/>
            <person name="Nguyen-Phuc H."/>
            <person name="Mago R."/>
            <person name="Raley C."/>
            <person name="Miller M.E."/>
            <person name="Silverstein K.A.T."/>
            <person name="Henningsen E."/>
            <person name="Hirsch C.D."/>
            <person name="Visser B."/>
            <person name="Pretorius Z.A."/>
            <person name="Steffenson B.J."/>
            <person name="Schwessinger B."/>
            <person name="Dodds P.N."/>
            <person name="Figueroa M."/>
        </authorList>
    </citation>
    <scope>NUCLEOTIDE SEQUENCE [LARGE SCALE GENOMIC DNA]</scope>
    <source>
        <strain evidence="3">21-0</strain>
    </source>
</reference>
<gene>
    <name evidence="3" type="ORF">PGT21_016196</name>
</gene>
<evidence type="ECO:0000313" key="3">
    <source>
        <dbReference type="EMBL" id="KAA1064833.1"/>
    </source>
</evidence>
<evidence type="ECO:0000256" key="1">
    <source>
        <dbReference type="SAM" id="MobiDB-lite"/>
    </source>
</evidence>
<feature type="region of interest" description="Disordered" evidence="1">
    <location>
        <begin position="1"/>
        <end position="27"/>
    </location>
</feature>
<protein>
    <recommendedName>
        <fullName evidence="2">DUF6589 domain-containing protein</fullName>
    </recommendedName>
</protein>
<name>A0A5B0LLN8_PUCGR</name>
<dbReference type="OrthoDB" id="2503533at2759"/>
<keyword evidence="4" id="KW-1185">Reference proteome</keyword>
<comment type="caution">
    <text evidence="3">The sequence shown here is derived from an EMBL/GenBank/DDBJ whole genome shotgun (WGS) entry which is preliminary data.</text>
</comment>
<dbReference type="Pfam" id="PF20231">
    <property type="entry name" value="DUF6589"/>
    <property type="match status" value="1"/>
</dbReference>